<evidence type="ECO:0000313" key="6">
    <source>
        <dbReference type="Proteomes" id="UP000000496"/>
    </source>
</evidence>
<feature type="domain" description="Teneurin-like YD-shell" evidence="4">
    <location>
        <begin position="1323"/>
        <end position="1646"/>
    </location>
</feature>
<feature type="domain" description="Teneurin-like YD-shell" evidence="4">
    <location>
        <begin position="1957"/>
        <end position="2130"/>
    </location>
</feature>
<sequence length="2750" mass="313982">METPQVAKEVYMMSFRIFLLTLFIPHLLYSLGKKECEQIQEKIKTEWSQSNIYIEQANNLESTQLEEIILLLSKASVCCKKASDLCDTILNNYSKKTKKQQQQPWRKQIKEDCDADKNATSLREIELQNAITTLKKHYIRAKANAIEQKVVSSKAKDVNCTRSFNNETITETLTEIARDFQNAAKDLNHILSTFSCDLDAIDTQHLLKRIASLNASAQSYLKEAADWPMTLLKQKAALEHQIENLQLENATLLQKGQRNNAHEIQMQLLMLLEQLIKQERDRQDLLQQLEELQASINSFENTPTETSLSSKELEQIKTESFFANQLFQTPQSMIQIILNPSVRCLDRCLHQDGINFTLFSDQFHRFLISQKTLTSGLHIKVYEEGHMIHEEKIELPSRISNQYLIEQGMVYIPETNLEKYFGFELRMSYLPSQHENGLIISQKCTSAKYTFLICTQTEEVLYASNYIRSPPWQLKILTQLDSTQVNAPHFHEKPFVSIPTDHLPQNGSELPSSSLLNQFVQELKGNALALTQFVYNEIELWGPLYQVDTTYLPIGVIRDPATTFLEKRGSPWEQCMLLIYLLREAGFQAYYLLEGKCILSKAYAEKLFFKQLPDTEEVALNFPGVLFYNGEKWISLFPWLKEIEVKEGYDLYNILPEKYASADRWLKHYLTNDEAILKHIGPDQDDSAGALFVRFVEEELRKQGLSIQDIGIQRRLQKKQFSSWEDIPRPFLQPNSTWTATQTIQSRPLFGKLKLELISKNNPEKKIPFYQPIANESNFYLRFEQKANSVLQMLLYGGTPLRQFGCFELDPSDHTFDLSVNLWIPPKMEFSHTFSFEKGASIAFCTSTGGTNAQISGLAYEKFINEELEEKKLYELLNFVGTAYFEKCHTAERLLAALHKTSPASIYAFGLAKLCPDPNSNSLDLVFPQVDMVFYGIQDSTQSLLLNTQQALTLFTATYSSNEHQIIKEVFQDPHAISTTKLLQLAHKKHSQTGLPGLGFLAFTSDSYITAESASEDSFPYLIGLNLPRAIQESGNQWNTLRHFFEQQKTFSYAYMTPGLITSENGTQEKPPSYIGVGTLWFSPYATIALISSENILMNGGFGSSIPPGYLDYMFQHPNPYPIHHQHFTPLKQELYSTPTPQSASYDYDPPQFFTEAYTLLYEHSFSDVRPASKPETNQIADPVDIISGAFYIDEIDLYLPGPFPLEVRRNYSSLNPIHGTLGYGWKLSLNPALIEDHDKLYAAEMDGTVIVYRLNPNTSRYEVFLEDNPDLTNYNQKGIGGTANPFHAYIKNNTLYGVDGSKRFFEAGLLRKWEDCRGNFLTFFYTNGLLSEIESSNGNYCGFHYYPDGKVSEIYAHDGRRIHYFYDILGNLRKVDLPNNAHITYEYDNNHRVIRETKPNGWVLENSYDEEGKVKEQRSPVGFQDQLITSASFRRENHKVTATNAKGHTTTYYIYNNQIYKIVDPEGHQILQAWFIDKQTWFDPEEECLKSWNQTGGWPQSLKSCTDKRRLKTSYFYDERGNVHTLTIEGEDLTGNGKTCITKHFIYNNQNLCIKEQTLSKTILTTYDTQFPYLPSQVESYHDQTLLSSTLLTYNPKGQLEQENDSGAITIWEYDTYGFPLKKIQKTGTEDPDVVTEFHYNCQGQCLQTKTHDGIYTHRFDIMGNPYESLTQSLEGTLISASFQKHNLSNQLIWQQTANPQNTLLIDYNASGLIKASRQTLIPSETIAYTLYDHDTQGNLIKLIDPRGNTTIHTYDALDRLKTTSQENHVTTFTYEPGGSLATITSPSGAIVTKTYTTNGLLKEEIFPDQTKNTTIYDSYGRPIEQIINNVTWQIQYNDTAHQIIRTHVATQEQEIETYDCRGNLLSYQDAAGFIWEKSYDHLNRIKSSTTPTGETTTWNYHQNATICHHSSGETTIEKTAAGKIIETKHYSSENALLAAATYHYDPTQDLEILTQGNQTTYTYLNTRGQPIQIDTGDTLTSYTYDASGNCTSIIDGENRTTQLTYDPLNRLKTKILPDGATITYGYDADSNLSTYHLPNQTTWKAQYDSMQRIISEHLEAQGKKTQQWTYHYQKGLLKQSQDPLGRIHTYSYDSHNRLQKETVEKWARLYTYDERGLLHTAEQTQSNYWSSPETSHITRTYNPDGRLETETITLNSEILQHTHQSWTPNTRTLTLQDHQRQLTYQNRQLTQITTPHTQLDYEYNTSQALTYQATPQTETFIDYTNTLPTQIETYLPNQTHIETPTWDASGKLSSYKSNNNQINLIYNTRGFLTSIGPHTFTFDFNKPNSGVLTQSPNHTVDSLDPFGRPNHETYNALGQTITQNNKHLEYDPWGNLIKVTDPNLTFEASYDPLNRRLQTHTNQSTVTSFYDPEYEFLEIGIQTDQNIYWKLHGPTFCDAITDNSGNTVYLSHNLLGELLAVTDTQTTFSPEVLIPYGPSPKKPPQDLLSYALSLTWHSKAPDPTGYIYLGARIYDPLSGRFLTPDPISYPHCINLYQFANGDPINYFDPDGRFFIKAWESPRVQGALQVIGGTAETLAGAGMTLYTSGFGSAIGWPIMAHGLDHTITGLRSLCSGQHSTSATQQLLEKTGMSSNIAANTDALLGFTGTTYGSHIVNSALRSALPRFRLSQNPFSSIPEQFSASQKLTLDQKKNLLLSTKEPYNQNLTRLGHSLSKHAGRHPNIWGQIKGPMKTWHNQGFQHLKDIYNSPMEFKKIFDTKTGLIWIEKRLTDGRGIRLNLDYSFKGFID</sequence>
<organism evidence="5 6">
    <name type="scientific">Simkania negevensis (strain ATCC VR-1471 / DSM 27360 / Z)</name>
    <dbReference type="NCBI Taxonomy" id="331113"/>
    <lineage>
        <taxon>Bacteria</taxon>
        <taxon>Pseudomonadati</taxon>
        <taxon>Chlamydiota</taxon>
        <taxon>Chlamydiia</taxon>
        <taxon>Parachlamydiales</taxon>
        <taxon>Simkaniaceae</taxon>
        <taxon>Simkania</taxon>
    </lineage>
</organism>
<dbReference type="InterPro" id="IPR031325">
    <property type="entry name" value="RHS_repeat"/>
</dbReference>
<gene>
    <name evidence="5" type="ordered locus">SNE_A23720</name>
</gene>
<keyword evidence="1" id="KW-0677">Repeat</keyword>
<evidence type="ECO:0000256" key="1">
    <source>
        <dbReference type="ARBA" id="ARBA00022737"/>
    </source>
</evidence>
<evidence type="ECO:0008006" key="7">
    <source>
        <dbReference type="Google" id="ProtNLM"/>
    </source>
</evidence>
<dbReference type="eggNOG" id="COG0419">
    <property type="taxonomic scope" value="Bacteria"/>
</dbReference>
<name>F8L4J5_SIMNZ</name>
<evidence type="ECO:0000313" key="5">
    <source>
        <dbReference type="EMBL" id="CCB90249.1"/>
    </source>
</evidence>
<keyword evidence="2" id="KW-0175">Coiled coil</keyword>
<dbReference type="InterPro" id="IPR022385">
    <property type="entry name" value="Rhs_assc_core"/>
</dbReference>
<dbReference type="InterPro" id="IPR006530">
    <property type="entry name" value="YD"/>
</dbReference>
<evidence type="ECO:0000259" key="3">
    <source>
        <dbReference type="Pfam" id="PF20148"/>
    </source>
</evidence>
<dbReference type="EMBL" id="FR872582">
    <property type="protein sequence ID" value="CCB90249.1"/>
    <property type="molecule type" value="Genomic_DNA"/>
</dbReference>
<dbReference type="STRING" id="331113.SNE_A23720"/>
<dbReference type="Pfam" id="PF05593">
    <property type="entry name" value="RHS_repeat"/>
    <property type="match status" value="1"/>
</dbReference>
<dbReference type="InterPro" id="IPR045351">
    <property type="entry name" value="DUF6531"/>
</dbReference>
<dbReference type="KEGG" id="sng:SNE_A23720"/>
<accession>F8L4J5</accession>
<reference key="1">
    <citation type="journal article" date="2011" name="Mol. Biol. Evol.">
        <title>Unity in variety -- the pan-genome of the Chlamydiae.</title>
        <authorList>
            <person name="Collingro A."/>
            <person name="Tischler P."/>
            <person name="Weinmaier T."/>
            <person name="Penz T."/>
            <person name="Heinz E."/>
            <person name="Brunham R.C."/>
            <person name="Read T.D."/>
            <person name="Bavoil P.M."/>
            <person name="Sachse K."/>
            <person name="Kahane S."/>
            <person name="Friedman M.G."/>
            <person name="Rattei T."/>
            <person name="Myers G.S.A."/>
            <person name="Horn M."/>
        </authorList>
    </citation>
    <scope>NUCLEOTIDE SEQUENCE</scope>
    <source>
        <strain>Z</strain>
    </source>
</reference>
<reference evidence="5 6" key="2">
    <citation type="journal article" date="2011" name="Mol. Biol. Evol.">
        <title>Unity in variety--the pan-genome of the Chlamydiae.</title>
        <authorList>
            <person name="Collingro A."/>
            <person name="Tischler P."/>
            <person name="Weinmaier T."/>
            <person name="Penz T."/>
            <person name="Heinz E."/>
            <person name="Brunham R.C."/>
            <person name="Read T.D."/>
            <person name="Bavoil P.M."/>
            <person name="Sachse K."/>
            <person name="Kahane S."/>
            <person name="Friedman M.G."/>
            <person name="Rattei T."/>
            <person name="Myers G.S."/>
            <person name="Horn M."/>
        </authorList>
    </citation>
    <scope>NUCLEOTIDE SEQUENCE [LARGE SCALE GENOMIC DNA]</scope>
    <source>
        <strain evidence="6">ATCC VR-1471 / Z</strain>
    </source>
</reference>
<dbReference type="NCBIfam" id="TIGR03696">
    <property type="entry name" value="Rhs_assc_core"/>
    <property type="match status" value="1"/>
</dbReference>
<dbReference type="Gene3D" id="2.180.10.10">
    <property type="entry name" value="RHS repeat-associated core"/>
    <property type="match status" value="3"/>
</dbReference>
<dbReference type="PANTHER" id="PTHR32305">
    <property type="match status" value="1"/>
</dbReference>
<dbReference type="HOGENOM" id="CLU_227062_0_0_0"/>
<dbReference type="InterPro" id="IPR056823">
    <property type="entry name" value="TEN-like_YD-shell"/>
</dbReference>
<feature type="domain" description="DUF6531" evidence="3">
    <location>
        <begin position="1182"/>
        <end position="1253"/>
    </location>
</feature>
<dbReference type="InterPro" id="IPR050708">
    <property type="entry name" value="T6SS_VgrG/RHS"/>
</dbReference>
<evidence type="ECO:0000256" key="2">
    <source>
        <dbReference type="SAM" id="Coils"/>
    </source>
</evidence>
<feature type="coiled-coil region" evidence="2">
    <location>
        <begin position="235"/>
        <end position="302"/>
    </location>
</feature>
<dbReference type="Pfam" id="PF25023">
    <property type="entry name" value="TEN_YD-shell"/>
    <property type="match status" value="2"/>
</dbReference>
<proteinExistence type="predicted"/>
<dbReference type="PANTHER" id="PTHR32305:SF15">
    <property type="entry name" value="PROTEIN RHSA-RELATED"/>
    <property type="match status" value="1"/>
</dbReference>
<dbReference type="eggNOG" id="COG3209">
    <property type="taxonomic scope" value="Bacteria"/>
</dbReference>
<evidence type="ECO:0000259" key="4">
    <source>
        <dbReference type="Pfam" id="PF25023"/>
    </source>
</evidence>
<dbReference type="NCBIfam" id="TIGR01643">
    <property type="entry name" value="YD_repeat_2x"/>
    <property type="match status" value="6"/>
</dbReference>
<keyword evidence="6" id="KW-1185">Reference proteome</keyword>
<protein>
    <recommendedName>
        <fullName evidence="7">Rhs family protein</fullName>
    </recommendedName>
</protein>
<dbReference type="Pfam" id="PF20148">
    <property type="entry name" value="DUF6531"/>
    <property type="match status" value="1"/>
</dbReference>
<dbReference type="Proteomes" id="UP000000496">
    <property type="component" value="Chromosome gsn.131"/>
</dbReference>